<accession>A0ABR0IZP0</accession>
<organism evidence="1 2">
    <name type="scientific">Exophiala sideris</name>
    <dbReference type="NCBI Taxonomy" id="1016849"/>
    <lineage>
        <taxon>Eukaryota</taxon>
        <taxon>Fungi</taxon>
        <taxon>Dikarya</taxon>
        <taxon>Ascomycota</taxon>
        <taxon>Pezizomycotina</taxon>
        <taxon>Eurotiomycetes</taxon>
        <taxon>Chaetothyriomycetidae</taxon>
        <taxon>Chaetothyriales</taxon>
        <taxon>Herpotrichiellaceae</taxon>
        <taxon>Exophiala</taxon>
    </lineage>
</organism>
<reference evidence="1 2" key="1">
    <citation type="submission" date="2023-08" db="EMBL/GenBank/DDBJ databases">
        <title>Black Yeasts Isolated from many extreme environments.</title>
        <authorList>
            <person name="Coleine C."/>
            <person name="Stajich J.E."/>
            <person name="Selbmann L."/>
        </authorList>
    </citation>
    <scope>NUCLEOTIDE SEQUENCE [LARGE SCALE GENOMIC DNA]</scope>
    <source>
        <strain evidence="1 2">CCFEE 6328</strain>
    </source>
</reference>
<gene>
    <name evidence="1" type="ORF">LTR69_009723</name>
</gene>
<dbReference type="EMBL" id="JAVRRF010000028">
    <property type="protein sequence ID" value="KAK5052897.1"/>
    <property type="molecule type" value="Genomic_DNA"/>
</dbReference>
<proteinExistence type="predicted"/>
<name>A0ABR0IZP0_9EURO</name>
<protein>
    <submittedName>
        <fullName evidence="1">Uncharacterized protein</fullName>
    </submittedName>
</protein>
<comment type="caution">
    <text evidence="1">The sequence shown here is derived from an EMBL/GenBank/DDBJ whole genome shotgun (WGS) entry which is preliminary data.</text>
</comment>
<evidence type="ECO:0000313" key="1">
    <source>
        <dbReference type="EMBL" id="KAK5052897.1"/>
    </source>
</evidence>
<keyword evidence="2" id="KW-1185">Reference proteome</keyword>
<evidence type="ECO:0000313" key="2">
    <source>
        <dbReference type="Proteomes" id="UP001345691"/>
    </source>
</evidence>
<sequence length="67" mass="7347">MAPIKVPKYAELPIQEGAPPGSSWGVFDKDGKRDVYGTLNFITPEAVLRAKDEIKLGQSVVLKTMMI</sequence>
<dbReference type="PANTHER" id="PTHR34861:SF10">
    <property type="entry name" value="CYCLASE"/>
    <property type="match status" value="1"/>
</dbReference>
<dbReference type="PANTHER" id="PTHR34861">
    <property type="match status" value="1"/>
</dbReference>
<dbReference type="Proteomes" id="UP001345691">
    <property type="component" value="Unassembled WGS sequence"/>
</dbReference>